<sequence length="73" mass="8301">QPRTQIACHSCFALLVELTYPGLFLESNTQYYPSVTRTAQYLVLDLRTCQLKSQHAPCLQLFNSTVNLKIVPN</sequence>
<keyword evidence="1" id="KW-0732">Signal</keyword>
<reference evidence="2" key="2">
    <citation type="submission" date="2025-08" db="UniProtKB">
        <authorList>
            <consortium name="Ensembl"/>
        </authorList>
    </citation>
    <scope>IDENTIFICATION</scope>
</reference>
<dbReference type="Ensembl" id="ENSCHIT00010021867.1">
    <property type="protein sequence ID" value="ENSCHIP00010015564.1"/>
    <property type="gene ID" value="ENSCHIG00010011384.1"/>
</dbReference>
<reference evidence="2" key="1">
    <citation type="submission" date="2019-03" db="EMBL/GenBank/DDBJ databases">
        <title>Genome sequencing and reference-guided assembly of Black Bengal Goat (Capra hircus).</title>
        <authorList>
            <person name="Siddiki A.Z."/>
            <person name="Baten A."/>
            <person name="Billah M."/>
            <person name="Alam M.A.U."/>
            <person name="Shawrob K.S.M."/>
            <person name="Saha S."/>
            <person name="Chowdhury M."/>
            <person name="Rahman A.H."/>
            <person name="Stear M."/>
            <person name="Miah G."/>
            <person name="Das G.B."/>
            <person name="Hossain M.M."/>
            <person name="Kumkum M."/>
            <person name="Islam M.S."/>
            <person name="Mollah A.M."/>
            <person name="Ahsan A."/>
            <person name="Tusar F."/>
            <person name="Khan M.K.I."/>
        </authorList>
    </citation>
    <scope>NUCLEOTIDE SEQUENCE [LARGE SCALE GENOMIC DNA]</scope>
</reference>
<accession>A0A8C2P6Y2</accession>
<feature type="signal peptide" evidence="1">
    <location>
        <begin position="1"/>
        <end position="21"/>
    </location>
</feature>
<feature type="chain" id="PRO_5034382779" evidence="1">
    <location>
        <begin position="22"/>
        <end position="73"/>
    </location>
</feature>
<evidence type="ECO:0000313" key="2">
    <source>
        <dbReference type="Ensembl" id="ENSCHIP00010015564.1"/>
    </source>
</evidence>
<name>A0A8C2P6Y2_CAPHI</name>
<dbReference type="AlphaFoldDB" id="A0A8C2P6Y2"/>
<evidence type="ECO:0000256" key="1">
    <source>
        <dbReference type="SAM" id="SignalP"/>
    </source>
</evidence>
<proteinExistence type="predicted"/>
<protein>
    <submittedName>
        <fullName evidence="2">Uncharacterized protein</fullName>
    </submittedName>
</protein>
<organism evidence="2">
    <name type="scientific">Capra hircus</name>
    <name type="common">Goat</name>
    <dbReference type="NCBI Taxonomy" id="9925"/>
    <lineage>
        <taxon>Eukaryota</taxon>
        <taxon>Metazoa</taxon>
        <taxon>Chordata</taxon>
        <taxon>Craniata</taxon>
        <taxon>Vertebrata</taxon>
        <taxon>Euteleostomi</taxon>
        <taxon>Mammalia</taxon>
        <taxon>Eutheria</taxon>
        <taxon>Laurasiatheria</taxon>
        <taxon>Artiodactyla</taxon>
        <taxon>Ruminantia</taxon>
        <taxon>Pecora</taxon>
        <taxon>Bovidae</taxon>
        <taxon>Caprinae</taxon>
        <taxon>Capra</taxon>
    </lineage>
</organism>